<accession>A6G1R8</accession>
<evidence type="ECO:0000256" key="1">
    <source>
        <dbReference type="SAM" id="MobiDB-lite"/>
    </source>
</evidence>
<proteinExistence type="predicted"/>
<organism evidence="4 5">
    <name type="scientific">Plesiocystis pacifica SIR-1</name>
    <dbReference type="NCBI Taxonomy" id="391625"/>
    <lineage>
        <taxon>Bacteria</taxon>
        <taxon>Pseudomonadati</taxon>
        <taxon>Myxococcota</taxon>
        <taxon>Polyangia</taxon>
        <taxon>Nannocystales</taxon>
        <taxon>Nannocystaceae</taxon>
        <taxon>Plesiocystis</taxon>
    </lineage>
</organism>
<feature type="compositionally biased region" description="Basic residues" evidence="1">
    <location>
        <begin position="713"/>
        <end position="728"/>
    </location>
</feature>
<dbReference type="RefSeq" id="WP_006970667.1">
    <property type="nucleotide sequence ID" value="NZ_ABCS01000013.1"/>
</dbReference>
<evidence type="ECO:0000256" key="2">
    <source>
        <dbReference type="SAM" id="Phobius"/>
    </source>
</evidence>
<dbReference type="InterPro" id="IPR008756">
    <property type="entry name" value="Peptidase_M56"/>
</dbReference>
<evidence type="ECO:0000259" key="3">
    <source>
        <dbReference type="Pfam" id="PF05569"/>
    </source>
</evidence>
<sequence length="798" mass="87192">MTVEWLQLASMGALSWALTYAIHSTLLIGGVWLVCRGIKPLAQRVGPSFENRAWKLALVGGLATATIQVGAGLTPAFGAIELPSNQTAQAAEPTQVSEDTAPVIATAAAGERVTVEFAPARLHGHVVHGDRELLLLDEGRIVALRERSPAPPPFVFHGGTFAPLVPELDGDTPAVLGASTSATTDAGPGAPSLPVWPMVLLGAWLLGTAVTFTRLGRGVLALRRRLAPRSEVLVDPVLESFLTLCRDTGIRRKIRLTQLAGLGSPIALWAREIVVPERAVEELSPAAMRSALAHELAHLERRDPHWLALAALIESLLFFQPLNRLARKGMQESAELLADDWAIARTGDGIGFAKALAELASWAKQHRTPQHAALVAGMLSDERPLLRRVRRALDGDPARLRPEGHRPGRMALGLSALAALVVFAPGVVNAGPEQDEEAEAKAKERSKASGRAEAREGRRARKQQAAAEKRAERARAKAQKARRRAIEASEQAERAARDAEREAREAEREARALAPRAPHGETFLHIQDGGDVVIIDGDGLRVQGEDGELIILDGQHPSLRIEGKDGELLILDGQHPSLRVQVPEEGFDFDLDFEHPEAALEGMMGVEIDGVPLQELIEREVTVELQEELGEELGEEFADALTGLIVGSLSGDLSEEQLEALEDRAEELAERAEEMAERAGERTERELERAEAMRERAMEQRERELERAERNRERSHRRHHEGNRRHHEAAREELERAREELERELERIEKALEAEGEVPEPPRPPKPPKAAKPPKPSKPAKPPKAPKAPKAKAKSTPI</sequence>
<comment type="caution">
    <text evidence="4">The sequence shown here is derived from an EMBL/GenBank/DDBJ whole genome shotgun (WGS) entry which is preliminary data.</text>
</comment>
<feature type="transmembrane region" description="Helical" evidence="2">
    <location>
        <begin position="56"/>
        <end position="77"/>
    </location>
</feature>
<dbReference type="AlphaFoldDB" id="A6G1R8"/>
<feature type="compositionally biased region" description="Basic residues" evidence="1">
    <location>
        <begin position="787"/>
        <end position="798"/>
    </location>
</feature>
<dbReference type="eggNOG" id="COG4219">
    <property type="taxonomic scope" value="Bacteria"/>
</dbReference>
<gene>
    <name evidence="4" type="ORF">PPSIR1_35697</name>
</gene>
<reference evidence="4 5" key="1">
    <citation type="submission" date="2007-06" db="EMBL/GenBank/DDBJ databases">
        <authorList>
            <person name="Shimkets L."/>
            <person name="Ferriera S."/>
            <person name="Johnson J."/>
            <person name="Kravitz S."/>
            <person name="Beeson K."/>
            <person name="Sutton G."/>
            <person name="Rogers Y.-H."/>
            <person name="Friedman R."/>
            <person name="Frazier M."/>
            <person name="Venter J.C."/>
        </authorList>
    </citation>
    <scope>NUCLEOTIDE SEQUENCE [LARGE SCALE GENOMIC DNA]</scope>
    <source>
        <strain evidence="4 5">SIR-1</strain>
    </source>
</reference>
<dbReference type="STRING" id="391625.PPSIR1_35697"/>
<feature type="region of interest" description="Disordered" evidence="1">
    <location>
        <begin position="671"/>
        <end position="798"/>
    </location>
</feature>
<feature type="compositionally biased region" description="Pro residues" evidence="1">
    <location>
        <begin position="759"/>
        <end position="786"/>
    </location>
</feature>
<keyword evidence="2" id="KW-1133">Transmembrane helix</keyword>
<evidence type="ECO:0000313" key="5">
    <source>
        <dbReference type="Proteomes" id="UP000005801"/>
    </source>
</evidence>
<name>A6G1R8_9BACT</name>
<feature type="compositionally biased region" description="Basic and acidic residues" evidence="1">
    <location>
        <begin position="671"/>
        <end position="712"/>
    </location>
</feature>
<dbReference type="PANTHER" id="PTHR34978">
    <property type="entry name" value="POSSIBLE SENSOR-TRANSDUCER PROTEIN BLAR"/>
    <property type="match status" value="1"/>
</dbReference>
<dbReference type="EMBL" id="ABCS01000013">
    <property type="protein sequence ID" value="EDM80108.1"/>
    <property type="molecule type" value="Genomic_DNA"/>
</dbReference>
<keyword evidence="5" id="KW-1185">Reference proteome</keyword>
<protein>
    <recommendedName>
        <fullName evidence="3">Peptidase M56 domain-containing protein</fullName>
    </recommendedName>
</protein>
<dbReference type="InterPro" id="IPR052173">
    <property type="entry name" value="Beta-lactam_resp_regulator"/>
</dbReference>
<dbReference type="CDD" id="cd07341">
    <property type="entry name" value="M56_BlaR1_MecR1_like"/>
    <property type="match status" value="1"/>
</dbReference>
<feature type="compositionally biased region" description="Basic and acidic residues" evidence="1">
    <location>
        <begin position="484"/>
        <end position="511"/>
    </location>
</feature>
<dbReference type="PANTHER" id="PTHR34978:SF3">
    <property type="entry name" value="SLR0241 PROTEIN"/>
    <property type="match status" value="1"/>
</dbReference>
<feature type="domain" description="Peptidase M56" evidence="3">
    <location>
        <begin position="198"/>
        <end position="389"/>
    </location>
</feature>
<feature type="region of interest" description="Disordered" evidence="1">
    <location>
        <begin position="432"/>
        <end position="518"/>
    </location>
</feature>
<keyword evidence="2" id="KW-0812">Transmembrane</keyword>
<feature type="transmembrane region" description="Helical" evidence="2">
    <location>
        <begin position="13"/>
        <end position="35"/>
    </location>
</feature>
<dbReference type="Pfam" id="PF05569">
    <property type="entry name" value="Peptidase_M56"/>
    <property type="match status" value="1"/>
</dbReference>
<feature type="compositionally biased region" description="Basic and acidic residues" evidence="1">
    <location>
        <begin position="439"/>
        <end position="457"/>
    </location>
</feature>
<keyword evidence="2" id="KW-0472">Membrane</keyword>
<evidence type="ECO:0000313" key="4">
    <source>
        <dbReference type="EMBL" id="EDM80108.1"/>
    </source>
</evidence>
<feature type="compositionally biased region" description="Basic and acidic residues" evidence="1">
    <location>
        <begin position="729"/>
        <end position="753"/>
    </location>
</feature>
<dbReference type="OrthoDB" id="292566at2"/>
<dbReference type="Proteomes" id="UP000005801">
    <property type="component" value="Unassembled WGS sequence"/>
</dbReference>